<evidence type="ECO:0000313" key="2">
    <source>
        <dbReference type="Proteomes" id="UP000053424"/>
    </source>
</evidence>
<sequence length="533" mass="60874">MLVLLEILFQHLPPQFLIGLLYDIGCQTHRSCIKWDFLKPYHHRMIFGISVFHAFGHQWPCQIIYHPRKRKGFGFSDGEGCERFWHSISKLIGYLRVCGHHQRLYTLDLQIQHAGLENLEKLGVWLLRRTRHCFEKRKAAEEALAACGVPLDILQSEWEAQVKAQTKPLPRRSKNLGKKAVEEVIRLQKLHATLTSRVETLLAVISDATSPEYMILDVENKYNGALAASEHTSALLRQKERALGPFERQHLRQLAKSPYLRNRMNVLALKIRLRDKLRGRKFELERLERTFRKQVNEHKVHAHTESSVKRRDPSIQQLARSYNDLCTKIAKHIRHGRAPSGAICPDKIESKGLFALDVDDVIWQDTGLNDVNSESPPRWLCDAKVRSGILVMLDLDRCEEEELQEWDTANAAYENTEDVGLRYQLGIVKDSLCRLCAIWQRSVHTLDIATADEELDLWGPSEDEILSADIAAVTAALGNDPIEDDDEDSVADLDEEEEMDIGLITALEAVDLADAYRGGELEDVLDFVDDSDL</sequence>
<dbReference type="EMBL" id="KN831847">
    <property type="protein sequence ID" value="KIM34886.1"/>
    <property type="molecule type" value="Genomic_DNA"/>
</dbReference>
<evidence type="ECO:0000313" key="1">
    <source>
        <dbReference type="EMBL" id="KIM34886.1"/>
    </source>
</evidence>
<evidence type="ECO:0008006" key="3">
    <source>
        <dbReference type="Google" id="ProtNLM"/>
    </source>
</evidence>
<dbReference type="OrthoDB" id="3364670at2759"/>
<dbReference type="HOGENOM" id="CLU_004552_9_1_1"/>
<organism evidence="1 2">
    <name type="scientific">Hebeloma cylindrosporum</name>
    <dbReference type="NCBI Taxonomy" id="76867"/>
    <lineage>
        <taxon>Eukaryota</taxon>
        <taxon>Fungi</taxon>
        <taxon>Dikarya</taxon>
        <taxon>Basidiomycota</taxon>
        <taxon>Agaricomycotina</taxon>
        <taxon>Agaricomycetes</taxon>
        <taxon>Agaricomycetidae</taxon>
        <taxon>Agaricales</taxon>
        <taxon>Agaricineae</taxon>
        <taxon>Hymenogastraceae</taxon>
        <taxon>Hebeloma</taxon>
    </lineage>
</organism>
<dbReference type="AlphaFoldDB" id="A0A0C3BU34"/>
<dbReference type="STRING" id="686832.A0A0C3BU34"/>
<reference evidence="2" key="2">
    <citation type="submission" date="2015-01" db="EMBL/GenBank/DDBJ databases">
        <title>Evolutionary Origins and Diversification of the Mycorrhizal Mutualists.</title>
        <authorList>
            <consortium name="DOE Joint Genome Institute"/>
            <consortium name="Mycorrhizal Genomics Consortium"/>
            <person name="Kohler A."/>
            <person name="Kuo A."/>
            <person name="Nagy L.G."/>
            <person name="Floudas D."/>
            <person name="Copeland A."/>
            <person name="Barry K.W."/>
            <person name="Cichocki N."/>
            <person name="Veneault-Fourrey C."/>
            <person name="LaButti K."/>
            <person name="Lindquist E.A."/>
            <person name="Lipzen A."/>
            <person name="Lundell T."/>
            <person name="Morin E."/>
            <person name="Murat C."/>
            <person name="Riley R."/>
            <person name="Ohm R."/>
            <person name="Sun H."/>
            <person name="Tunlid A."/>
            <person name="Henrissat B."/>
            <person name="Grigoriev I.V."/>
            <person name="Hibbett D.S."/>
            <person name="Martin F."/>
        </authorList>
    </citation>
    <scope>NUCLEOTIDE SEQUENCE [LARGE SCALE GENOMIC DNA]</scope>
    <source>
        <strain evidence="2">h7</strain>
    </source>
</reference>
<reference evidence="1 2" key="1">
    <citation type="submission" date="2014-04" db="EMBL/GenBank/DDBJ databases">
        <authorList>
            <consortium name="DOE Joint Genome Institute"/>
            <person name="Kuo A."/>
            <person name="Gay G."/>
            <person name="Dore J."/>
            <person name="Kohler A."/>
            <person name="Nagy L.G."/>
            <person name="Floudas D."/>
            <person name="Copeland A."/>
            <person name="Barry K.W."/>
            <person name="Cichocki N."/>
            <person name="Veneault-Fourrey C."/>
            <person name="LaButti K."/>
            <person name="Lindquist E.A."/>
            <person name="Lipzen A."/>
            <person name="Lundell T."/>
            <person name="Morin E."/>
            <person name="Murat C."/>
            <person name="Sun H."/>
            <person name="Tunlid A."/>
            <person name="Henrissat B."/>
            <person name="Grigoriev I.V."/>
            <person name="Hibbett D.S."/>
            <person name="Martin F."/>
            <person name="Nordberg H.P."/>
            <person name="Cantor M.N."/>
            <person name="Hua S.X."/>
        </authorList>
    </citation>
    <scope>NUCLEOTIDE SEQUENCE [LARGE SCALE GENOMIC DNA]</scope>
    <source>
        <strain evidence="2">h7</strain>
    </source>
</reference>
<name>A0A0C3BU34_HEBCY</name>
<dbReference type="PANTHER" id="PTHR33096">
    <property type="entry name" value="CXC2 DOMAIN-CONTAINING PROTEIN"/>
    <property type="match status" value="1"/>
</dbReference>
<keyword evidence="2" id="KW-1185">Reference proteome</keyword>
<dbReference type="Proteomes" id="UP000053424">
    <property type="component" value="Unassembled WGS sequence"/>
</dbReference>
<accession>A0A0C3BU34</accession>
<protein>
    <recommendedName>
        <fullName evidence="3">CxC1-like cysteine cluster associated with KDZ transposases domain-containing protein</fullName>
    </recommendedName>
</protein>
<dbReference type="Pfam" id="PF18758">
    <property type="entry name" value="KDZ"/>
    <property type="match status" value="1"/>
</dbReference>
<dbReference type="PANTHER" id="PTHR33096:SF1">
    <property type="entry name" value="CXC1-LIKE CYSTEINE CLUSTER ASSOCIATED WITH KDZ TRANSPOSASES DOMAIN-CONTAINING PROTEIN"/>
    <property type="match status" value="1"/>
</dbReference>
<proteinExistence type="predicted"/>
<dbReference type="InterPro" id="IPR040521">
    <property type="entry name" value="KDZ"/>
</dbReference>
<gene>
    <name evidence="1" type="ORF">M413DRAFT_32940</name>
</gene>